<gene>
    <name evidence="2" type="ORF">A7A78_00380</name>
</gene>
<dbReference type="EMBL" id="LXIE01000001">
    <property type="protein sequence ID" value="OAD92409.1"/>
    <property type="molecule type" value="Genomic_DNA"/>
</dbReference>
<organism evidence="2 3">
    <name type="scientific">Aequorivita soesokkakensis</name>
    <dbReference type="NCBI Taxonomy" id="1385699"/>
    <lineage>
        <taxon>Bacteria</taxon>
        <taxon>Pseudomonadati</taxon>
        <taxon>Bacteroidota</taxon>
        <taxon>Flavobacteriia</taxon>
        <taxon>Flavobacteriales</taxon>
        <taxon>Flavobacteriaceae</taxon>
        <taxon>Aequorivita</taxon>
    </lineage>
</organism>
<feature type="chain" id="PRO_5008392258" description="DUF4890 domain-containing protein" evidence="1">
    <location>
        <begin position="19"/>
        <end position="122"/>
    </location>
</feature>
<comment type="caution">
    <text evidence="2">The sequence shown here is derived from an EMBL/GenBank/DDBJ whole genome shotgun (WGS) entry which is preliminary data.</text>
</comment>
<keyword evidence="1" id="KW-0732">Signal</keyword>
<dbReference type="Proteomes" id="UP000077552">
    <property type="component" value="Unassembled WGS sequence"/>
</dbReference>
<evidence type="ECO:0008006" key="4">
    <source>
        <dbReference type="Google" id="ProtNLM"/>
    </source>
</evidence>
<feature type="signal peptide" evidence="1">
    <location>
        <begin position="1"/>
        <end position="18"/>
    </location>
</feature>
<reference evidence="2 3" key="1">
    <citation type="submission" date="2016-05" db="EMBL/GenBank/DDBJ databases">
        <title>Genome sequencing of Vitellibacter soesokkakensis RSSK-12.</title>
        <authorList>
            <person name="Thevarajoo S."/>
            <person name="Selvaratnam C."/>
            <person name="Goh K.M."/>
            <person name="Chan K.-G."/>
            <person name="Chong C.S."/>
        </authorList>
    </citation>
    <scope>NUCLEOTIDE SEQUENCE [LARGE SCALE GENOMIC DNA]</scope>
    <source>
        <strain evidence="2 3">RSSK-12</strain>
    </source>
</reference>
<evidence type="ECO:0000313" key="2">
    <source>
        <dbReference type="EMBL" id="OAD92409.1"/>
    </source>
</evidence>
<dbReference type="RefSeq" id="WP_068760141.1">
    <property type="nucleotide sequence ID" value="NZ_LXIE01000001.1"/>
</dbReference>
<dbReference type="OrthoDB" id="1453593at2"/>
<dbReference type="STRING" id="1385699.A7A78_00380"/>
<evidence type="ECO:0000313" key="3">
    <source>
        <dbReference type="Proteomes" id="UP000077552"/>
    </source>
</evidence>
<accession>A0A1A9LGA4</accession>
<sequence>MKKIIFILILSISFSAFSQDPFLQKSNPEAKAEAVRITNLYIPELSLTGEQQLLFQQKVEEFLIRRQKIEAEFKGKEKLDLLYQLQQEETDEMNDIITRPQIQVYKKIKPRIQPLETIEKEK</sequence>
<evidence type="ECO:0000256" key="1">
    <source>
        <dbReference type="SAM" id="SignalP"/>
    </source>
</evidence>
<protein>
    <recommendedName>
        <fullName evidence="4">DUF4890 domain-containing protein</fullName>
    </recommendedName>
</protein>
<dbReference type="AlphaFoldDB" id="A0A1A9LGA4"/>
<keyword evidence="3" id="KW-1185">Reference proteome</keyword>
<name>A0A1A9LGA4_9FLAO</name>
<proteinExistence type="predicted"/>